<evidence type="ECO:0000256" key="4">
    <source>
        <dbReference type="ARBA" id="ARBA00022777"/>
    </source>
</evidence>
<feature type="transmembrane region" description="Helical" evidence="6">
    <location>
        <begin position="287"/>
        <end position="306"/>
    </location>
</feature>
<dbReference type="InterPro" id="IPR036890">
    <property type="entry name" value="HATPase_C_sf"/>
</dbReference>
<dbReference type="PANTHER" id="PTHR24421:SF10">
    <property type="entry name" value="NITRATE_NITRITE SENSOR PROTEIN NARQ"/>
    <property type="match status" value="1"/>
</dbReference>
<evidence type="ECO:0000256" key="5">
    <source>
        <dbReference type="ARBA" id="ARBA00023012"/>
    </source>
</evidence>
<keyword evidence="4" id="KW-0418">Kinase</keyword>
<dbReference type="GO" id="GO:0000160">
    <property type="term" value="P:phosphorelay signal transduction system"/>
    <property type="evidence" value="ECO:0007669"/>
    <property type="project" value="UniProtKB-KW"/>
</dbReference>
<gene>
    <name evidence="8" type="ORF">HHU12_07670</name>
</gene>
<keyword evidence="6" id="KW-0472">Membrane</keyword>
<organism evidence="8 9">
    <name type="scientific">Flammeovirga aprica JL-4</name>
    <dbReference type="NCBI Taxonomy" id="694437"/>
    <lineage>
        <taxon>Bacteria</taxon>
        <taxon>Pseudomonadati</taxon>
        <taxon>Bacteroidota</taxon>
        <taxon>Cytophagia</taxon>
        <taxon>Cytophagales</taxon>
        <taxon>Flammeovirgaceae</taxon>
        <taxon>Flammeovirga</taxon>
    </lineage>
</organism>
<feature type="transmembrane region" description="Helical" evidence="6">
    <location>
        <begin position="227"/>
        <end position="246"/>
    </location>
</feature>
<feature type="transmembrane region" description="Helical" evidence="6">
    <location>
        <begin position="163"/>
        <end position="183"/>
    </location>
</feature>
<keyword evidence="6" id="KW-1133">Transmembrane helix</keyword>
<comment type="catalytic activity">
    <reaction evidence="1">
        <text>ATP + protein L-histidine = ADP + protein N-phospho-L-histidine.</text>
        <dbReference type="EC" id="2.7.13.3"/>
    </reaction>
</comment>
<keyword evidence="6" id="KW-0812">Transmembrane</keyword>
<evidence type="ECO:0000256" key="2">
    <source>
        <dbReference type="ARBA" id="ARBA00012438"/>
    </source>
</evidence>
<dbReference type="Pfam" id="PF02518">
    <property type="entry name" value="HATPase_c"/>
    <property type="match status" value="1"/>
</dbReference>
<dbReference type="InterPro" id="IPR003594">
    <property type="entry name" value="HATPase_dom"/>
</dbReference>
<feature type="transmembrane region" description="Helical" evidence="6">
    <location>
        <begin position="258"/>
        <end position="275"/>
    </location>
</feature>
<name>A0A7X9P1J3_9BACT</name>
<accession>A0A7X9P1J3</accession>
<comment type="caution">
    <text evidence="8">The sequence shown here is derived from an EMBL/GenBank/DDBJ whole genome shotgun (WGS) entry which is preliminary data.</text>
</comment>
<dbReference type="Gene3D" id="3.30.565.10">
    <property type="entry name" value="Histidine kinase-like ATPase, C-terminal domain"/>
    <property type="match status" value="1"/>
</dbReference>
<dbReference type="EMBL" id="JABANE010000015">
    <property type="protein sequence ID" value="NME67836.1"/>
    <property type="molecule type" value="Genomic_DNA"/>
</dbReference>
<evidence type="ECO:0000313" key="8">
    <source>
        <dbReference type="EMBL" id="NME67836.1"/>
    </source>
</evidence>
<keyword evidence="3" id="KW-0808">Transferase</keyword>
<evidence type="ECO:0000313" key="9">
    <source>
        <dbReference type="Proteomes" id="UP000576082"/>
    </source>
</evidence>
<feature type="transmembrane region" description="Helical" evidence="6">
    <location>
        <begin position="190"/>
        <end position="215"/>
    </location>
</feature>
<evidence type="ECO:0000259" key="7">
    <source>
        <dbReference type="Pfam" id="PF02518"/>
    </source>
</evidence>
<protein>
    <recommendedName>
        <fullName evidence="2">histidine kinase</fullName>
        <ecNumber evidence="2">2.7.13.3</ecNumber>
    </recommendedName>
</protein>
<reference evidence="8 9" key="1">
    <citation type="submission" date="2020-04" db="EMBL/GenBank/DDBJ databases">
        <title>Flammeovirga sp. SR4, a novel species isolated from seawater.</title>
        <authorList>
            <person name="Wang X."/>
        </authorList>
    </citation>
    <scope>NUCLEOTIDE SEQUENCE [LARGE SCALE GENOMIC DNA]</scope>
    <source>
        <strain evidence="8 9">ATCC 23126</strain>
    </source>
</reference>
<dbReference type="CDD" id="cd16917">
    <property type="entry name" value="HATPase_UhpB-NarQ-NarX-like"/>
    <property type="match status" value="1"/>
</dbReference>
<dbReference type="GO" id="GO:0004673">
    <property type="term" value="F:protein histidine kinase activity"/>
    <property type="evidence" value="ECO:0007669"/>
    <property type="project" value="UniProtKB-EC"/>
</dbReference>
<keyword evidence="9" id="KW-1185">Reference proteome</keyword>
<proteinExistence type="predicted"/>
<keyword evidence="5" id="KW-0902">Two-component regulatory system</keyword>
<dbReference type="PANTHER" id="PTHR24421">
    <property type="entry name" value="NITRATE/NITRITE SENSOR PROTEIN NARX-RELATED"/>
    <property type="match status" value="1"/>
</dbReference>
<evidence type="ECO:0000256" key="3">
    <source>
        <dbReference type="ARBA" id="ARBA00022679"/>
    </source>
</evidence>
<sequence length="586" mass="69045">MLKTLTIFLFCITYSLLFYTKCHGTPNQYTIQTTVLSSDSLPSFIPIIEEKPFIVKSIKYAEIRIDSKVKGDQILHFYSNSTHDIKFWVIKSDTISRYLQFGDNVPHFDQDSSNGISIPLSFKAGETKKIYYSIFDLGFAYNDSFTLVSPEELDQLYDYDKKVRIVCRSIIGIFLFIGLYLGIYFRKKVFFYYFFCSFTGIAFVEGEFSHILHFLPDNVNGKFMQSIYAQLYHCFYFFFYYSLVFNSKGLKPFFNKTMKSYLYLTGINIIFIYVLQQNSTFFSNYNVVVSFTSFMCCYIFIMYLLYKGFQLKIPIVKPVAFIFMVNFFVVIIFSVLTNLGIISKDNLSRYIIYYLFAFDSTYYIFVILYKYYQLTNEKKALLIKYNILQRDYSLALMEGQENEKNKIGRELHDHIGGNLALLNKKDLHFQYNSEDLLQNTINSLEDIIKGLSKESNKEHHFKSELEQLFQPYSKNNFRIHLKLNIKKLQSPYIQRQLYRICQELLTNAIKHSQAKNVYFHFDYISEANAIDLHYADDGIGFNKTSENKGIGLKNMKYRVEKLKGKMEILEVEEETKIDFLHIQLGE</sequence>
<dbReference type="Proteomes" id="UP000576082">
    <property type="component" value="Unassembled WGS sequence"/>
</dbReference>
<dbReference type="EC" id="2.7.13.3" evidence="2"/>
<feature type="domain" description="Histidine kinase/HSP90-like ATPase" evidence="7">
    <location>
        <begin position="494"/>
        <end position="579"/>
    </location>
</feature>
<dbReference type="AlphaFoldDB" id="A0A7X9P1J3"/>
<feature type="transmembrane region" description="Helical" evidence="6">
    <location>
        <begin position="318"/>
        <end position="339"/>
    </location>
</feature>
<dbReference type="InterPro" id="IPR050482">
    <property type="entry name" value="Sensor_HK_TwoCompSys"/>
</dbReference>
<feature type="transmembrane region" description="Helical" evidence="6">
    <location>
        <begin position="351"/>
        <end position="372"/>
    </location>
</feature>
<evidence type="ECO:0000256" key="1">
    <source>
        <dbReference type="ARBA" id="ARBA00000085"/>
    </source>
</evidence>
<dbReference type="SUPFAM" id="SSF55874">
    <property type="entry name" value="ATPase domain of HSP90 chaperone/DNA topoisomerase II/histidine kinase"/>
    <property type="match status" value="1"/>
</dbReference>
<evidence type="ECO:0000256" key="6">
    <source>
        <dbReference type="SAM" id="Phobius"/>
    </source>
</evidence>